<dbReference type="PANTHER" id="PTHR11774">
    <property type="entry name" value="GERANYLGERANYL TRANSFERASE TYPE BETA SUBUNIT"/>
    <property type="match status" value="1"/>
</dbReference>
<keyword evidence="10" id="KW-1185">Reference proteome</keyword>
<dbReference type="OrthoDB" id="10261146at2759"/>
<evidence type="ECO:0000259" key="8">
    <source>
        <dbReference type="Pfam" id="PF00432"/>
    </source>
</evidence>
<dbReference type="PANTHER" id="PTHR11774:SF6">
    <property type="entry name" value="PROTEIN FARNESYLTRANSFERASE SUBUNIT BETA"/>
    <property type="match status" value="1"/>
</dbReference>
<dbReference type="GO" id="GO:0046872">
    <property type="term" value="F:metal ion binding"/>
    <property type="evidence" value="ECO:0007669"/>
    <property type="project" value="UniProtKB-KW"/>
</dbReference>
<dbReference type="Proteomes" id="UP000185944">
    <property type="component" value="Unassembled WGS sequence"/>
</dbReference>
<dbReference type="InterPro" id="IPR008930">
    <property type="entry name" value="Terpenoid_cyclase/PrenylTrfase"/>
</dbReference>
<reference evidence="9 10" key="1">
    <citation type="submission" date="2016-02" db="EMBL/GenBank/DDBJ databases">
        <title>Discovery of a natural microsporidian pathogen with a broad tissue tropism in Caenorhabditis elegans.</title>
        <authorList>
            <person name="Luallen R.J."/>
            <person name="Reinke A.W."/>
            <person name="Tong L."/>
            <person name="Botts M.R."/>
            <person name="Felix M.-A."/>
            <person name="Troemel E.R."/>
        </authorList>
    </citation>
    <scope>NUCLEOTIDE SEQUENCE [LARGE SCALE GENOMIC DNA]</scope>
    <source>
        <strain evidence="9 10">JUm2807</strain>
    </source>
</reference>
<dbReference type="RefSeq" id="XP_067545081.1">
    <property type="nucleotide sequence ID" value="XM_067689351.1"/>
</dbReference>
<keyword evidence="3" id="KW-0637">Prenyltransferase</keyword>
<dbReference type="SUPFAM" id="SSF48239">
    <property type="entry name" value="Terpenoid cyclases/Protein prenyltransferases"/>
    <property type="match status" value="1"/>
</dbReference>
<evidence type="ECO:0000313" key="10">
    <source>
        <dbReference type="Proteomes" id="UP000185944"/>
    </source>
</evidence>
<dbReference type="CDD" id="cd02890">
    <property type="entry name" value="PTase"/>
    <property type="match status" value="1"/>
</dbReference>
<dbReference type="GO" id="GO:0004660">
    <property type="term" value="F:protein farnesyltransferase activity"/>
    <property type="evidence" value="ECO:0007669"/>
    <property type="project" value="TreeGrafter"/>
</dbReference>
<comment type="cofactor">
    <cofactor evidence="1">
        <name>Zn(2+)</name>
        <dbReference type="ChEBI" id="CHEBI:29105"/>
    </cofactor>
</comment>
<keyword evidence="6" id="KW-0677">Repeat</keyword>
<feature type="domain" description="Prenyltransferase alpha-alpha toroid" evidence="8">
    <location>
        <begin position="30"/>
        <end position="334"/>
    </location>
</feature>
<keyword evidence="4 9" id="KW-0808">Transferase</keyword>
<dbReference type="AlphaFoldDB" id="A0A177EI57"/>
<accession>A0A177EI57</accession>
<evidence type="ECO:0000256" key="3">
    <source>
        <dbReference type="ARBA" id="ARBA00022602"/>
    </source>
</evidence>
<dbReference type="STRING" id="1805483.A0A177EI57"/>
<name>A0A177EI57_9MICR</name>
<evidence type="ECO:0000256" key="5">
    <source>
        <dbReference type="ARBA" id="ARBA00022723"/>
    </source>
</evidence>
<evidence type="ECO:0000256" key="4">
    <source>
        <dbReference type="ARBA" id="ARBA00022679"/>
    </source>
</evidence>
<comment type="caution">
    <text evidence="9">The sequence shown here is derived from an EMBL/GenBank/DDBJ whole genome shotgun (WGS) entry which is preliminary data.</text>
</comment>
<gene>
    <name evidence="9" type="ORF">NEDG_01933</name>
</gene>
<organism evidence="9 10">
    <name type="scientific">Nematocida displodere</name>
    <dbReference type="NCBI Taxonomy" id="1805483"/>
    <lineage>
        <taxon>Eukaryota</taxon>
        <taxon>Fungi</taxon>
        <taxon>Fungi incertae sedis</taxon>
        <taxon>Microsporidia</taxon>
        <taxon>Nematocida</taxon>
    </lineage>
</organism>
<evidence type="ECO:0000256" key="2">
    <source>
        <dbReference type="ARBA" id="ARBA00010497"/>
    </source>
</evidence>
<dbReference type="InterPro" id="IPR045089">
    <property type="entry name" value="PGGT1B-like"/>
</dbReference>
<sequence length="348" mass="38370">MYNDEGFETKTSKDASKLNDSLTFADPEVLNMNTHLEYLLKEMETPQNTGYCALMPWIASWLANAFFVVLGRERFYQELSSGRLTKLNEVAEALLDLQTTGISGGPGQLPNLGNTYAALSFLKTVNRINEVRKNEIVAFIKEMQVSNGFTMHRDGEVDARSLYSAIASYSMLYSETVGETEQMNPLASEEGRALFGKAHELIYATQSYEGGFSSLPEEEAHGGYTFCALASLTILQKAVPNQDLLKKWLHARQDPISKGLSGRTNKLVDTCYNYWVGACFKLLGCTEYSAEGLVKFTLTNCQGREGGLKPSPDSHTDIYHTAYALTGLYLLGADDFNSALGIPTTAQS</sequence>
<keyword evidence="5" id="KW-0479">Metal-binding</keyword>
<evidence type="ECO:0000313" key="9">
    <source>
        <dbReference type="EMBL" id="OAG31406.1"/>
    </source>
</evidence>
<dbReference type="Pfam" id="PF00432">
    <property type="entry name" value="Prenyltrans"/>
    <property type="match status" value="1"/>
</dbReference>
<dbReference type="Gene3D" id="1.50.10.20">
    <property type="match status" value="1"/>
</dbReference>
<keyword evidence="7" id="KW-0862">Zinc</keyword>
<dbReference type="EMBL" id="LTDL01000016">
    <property type="protein sequence ID" value="OAG31406.1"/>
    <property type="molecule type" value="Genomic_DNA"/>
</dbReference>
<comment type="similarity">
    <text evidence="2">Belongs to the protein prenyltransferase subunit beta family.</text>
</comment>
<evidence type="ECO:0000256" key="6">
    <source>
        <dbReference type="ARBA" id="ARBA00022737"/>
    </source>
</evidence>
<evidence type="ECO:0000256" key="7">
    <source>
        <dbReference type="ARBA" id="ARBA00022833"/>
    </source>
</evidence>
<dbReference type="VEuPathDB" id="MicrosporidiaDB:NEDG_01933"/>
<dbReference type="GO" id="GO:0005965">
    <property type="term" value="C:protein farnesyltransferase complex"/>
    <property type="evidence" value="ECO:0007669"/>
    <property type="project" value="TreeGrafter"/>
</dbReference>
<evidence type="ECO:0000256" key="1">
    <source>
        <dbReference type="ARBA" id="ARBA00001947"/>
    </source>
</evidence>
<protein>
    <submittedName>
        <fullName evidence="9">Protein farnesyltransferase subunit beta</fullName>
    </submittedName>
</protein>
<dbReference type="GeneID" id="93648283"/>
<proteinExistence type="inferred from homology"/>
<dbReference type="InterPro" id="IPR001330">
    <property type="entry name" value="Prenyltrans"/>
</dbReference>